<dbReference type="PROSITE" id="PS51285">
    <property type="entry name" value="AGC_KINASE_CTER"/>
    <property type="match status" value="1"/>
</dbReference>
<dbReference type="PANTHER" id="PTHR24351">
    <property type="entry name" value="RIBOSOMAL PROTEIN S6 KINASE"/>
    <property type="match status" value="1"/>
</dbReference>
<keyword evidence="2 9" id="KW-0723">Serine/threonine-protein kinase</keyword>
<dbReference type="PROSITE" id="PS50011">
    <property type="entry name" value="PROTEIN_KINASE_DOM"/>
    <property type="match status" value="1"/>
</dbReference>
<feature type="region of interest" description="Disordered" evidence="10">
    <location>
        <begin position="17"/>
        <end position="46"/>
    </location>
</feature>
<organism evidence="13 14">
    <name type="scientific">Candidula unifasciata</name>
    <dbReference type="NCBI Taxonomy" id="100452"/>
    <lineage>
        <taxon>Eukaryota</taxon>
        <taxon>Metazoa</taxon>
        <taxon>Spiralia</taxon>
        <taxon>Lophotrochozoa</taxon>
        <taxon>Mollusca</taxon>
        <taxon>Gastropoda</taxon>
        <taxon>Heterobranchia</taxon>
        <taxon>Euthyneura</taxon>
        <taxon>Panpulmonata</taxon>
        <taxon>Eupulmonata</taxon>
        <taxon>Stylommatophora</taxon>
        <taxon>Helicina</taxon>
        <taxon>Helicoidea</taxon>
        <taxon>Geomitridae</taxon>
        <taxon>Candidula</taxon>
    </lineage>
</organism>
<comment type="similarity">
    <text evidence="1">Belongs to the protein kinase superfamily. AGC Ser/Thr protein kinase family.</text>
</comment>
<dbReference type="InterPro" id="IPR000961">
    <property type="entry name" value="AGC-kinase_C"/>
</dbReference>
<dbReference type="GO" id="GO:0005524">
    <property type="term" value="F:ATP binding"/>
    <property type="evidence" value="ECO:0007669"/>
    <property type="project" value="UniProtKB-UniRule"/>
</dbReference>
<dbReference type="Gene3D" id="3.30.200.20">
    <property type="entry name" value="Phosphorylase Kinase, domain 1"/>
    <property type="match status" value="1"/>
</dbReference>
<dbReference type="GO" id="GO:0004674">
    <property type="term" value="F:protein serine/threonine kinase activity"/>
    <property type="evidence" value="ECO:0007669"/>
    <property type="project" value="UniProtKB-KW"/>
</dbReference>
<evidence type="ECO:0000256" key="4">
    <source>
        <dbReference type="ARBA" id="ARBA00022679"/>
    </source>
</evidence>
<evidence type="ECO:0000256" key="10">
    <source>
        <dbReference type="SAM" id="MobiDB-lite"/>
    </source>
</evidence>
<keyword evidence="4" id="KW-0808">Transferase</keyword>
<dbReference type="InterPro" id="IPR017441">
    <property type="entry name" value="Protein_kinase_ATP_BS"/>
</dbReference>
<dbReference type="PROSITE" id="PS00108">
    <property type="entry name" value="PROTEIN_KINASE_ST"/>
    <property type="match status" value="1"/>
</dbReference>
<evidence type="ECO:0000256" key="5">
    <source>
        <dbReference type="ARBA" id="ARBA00022741"/>
    </source>
</evidence>
<protein>
    <submittedName>
        <fullName evidence="13">Uncharacterized protein</fullName>
    </submittedName>
</protein>
<dbReference type="FunFam" id="3.30.200.20:FF:000030">
    <property type="entry name" value="Non-specific serine/threonine protein kinase"/>
    <property type="match status" value="1"/>
</dbReference>
<dbReference type="SUPFAM" id="SSF56112">
    <property type="entry name" value="Protein kinase-like (PK-like)"/>
    <property type="match status" value="1"/>
</dbReference>
<evidence type="ECO:0000256" key="7">
    <source>
        <dbReference type="ARBA" id="ARBA00022840"/>
    </source>
</evidence>
<dbReference type="OrthoDB" id="63267at2759"/>
<dbReference type="Pfam" id="PF00069">
    <property type="entry name" value="Pkinase"/>
    <property type="match status" value="1"/>
</dbReference>
<dbReference type="PROSITE" id="PS00107">
    <property type="entry name" value="PROTEIN_KINASE_ATP"/>
    <property type="match status" value="1"/>
</dbReference>
<evidence type="ECO:0000259" key="12">
    <source>
        <dbReference type="PROSITE" id="PS51285"/>
    </source>
</evidence>
<name>A0A8S3ZXG0_9EUPU</name>
<dbReference type="InterPro" id="IPR011009">
    <property type="entry name" value="Kinase-like_dom_sf"/>
</dbReference>
<dbReference type="InterPro" id="IPR008271">
    <property type="entry name" value="Ser/Thr_kinase_AS"/>
</dbReference>
<dbReference type="EMBL" id="CAJHNH020004423">
    <property type="protein sequence ID" value="CAG5131001.1"/>
    <property type="molecule type" value="Genomic_DNA"/>
</dbReference>
<keyword evidence="14" id="KW-1185">Reference proteome</keyword>
<evidence type="ECO:0000256" key="8">
    <source>
        <dbReference type="PROSITE-ProRule" id="PRU10141"/>
    </source>
</evidence>
<evidence type="ECO:0000256" key="6">
    <source>
        <dbReference type="ARBA" id="ARBA00022777"/>
    </source>
</evidence>
<evidence type="ECO:0000313" key="13">
    <source>
        <dbReference type="EMBL" id="CAG5131001.1"/>
    </source>
</evidence>
<dbReference type="SMART" id="SM00133">
    <property type="entry name" value="S_TK_X"/>
    <property type="match status" value="1"/>
</dbReference>
<dbReference type="InterPro" id="IPR017892">
    <property type="entry name" value="Pkinase_C"/>
</dbReference>
<dbReference type="Gene3D" id="1.10.510.10">
    <property type="entry name" value="Transferase(Phosphotransferase) domain 1"/>
    <property type="match status" value="1"/>
</dbReference>
<feature type="binding site" evidence="8">
    <location>
        <position position="130"/>
    </location>
    <ligand>
        <name>ATP</name>
        <dbReference type="ChEBI" id="CHEBI:30616"/>
    </ligand>
</feature>
<comment type="caution">
    <text evidence="13">The sequence shown here is derived from an EMBL/GenBank/DDBJ whole genome shotgun (WGS) entry which is preliminary data.</text>
</comment>
<dbReference type="CDD" id="cd05575">
    <property type="entry name" value="STKc_SGK"/>
    <property type="match status" value="1"/>
</dbReference>
<keyword evidence="6" id="KW-0418">Kinase</keyword>
<sequence>MMFERTMKNVLVRILGTEKRTSQKQKCPPGREQDNQDNNNIESNPDVGILVSVDSQRDLASLSVDSADAERECEDAMNGNKDDNPVNLGPSEKAAVKPTDFEFLKVIGKGSFGKVLLARHRTESGVYAVKVLQKQKIMQRNEAKHIMAERNVLLKNVKHPFLVGLHYSFQTSDKLYFVLDYVNGGELFFHLQRERRFPEFRAKFYAAEIASALGYLHSLNIIYRDLKPENILLDSKGHVVLTDFGLCKEGIVGQGTTSTFCGTPEYLAPEVLRKKPYDKTVDWWCLGSVLFEMLHGLPPFYDSVQSKMYDNILHKSLRVRDEMVSSAGRSLLEGLLQKKKENRLGAKEDFTDIKNHIFFREINWQDLYDKKIMPPYNPNVSGHLDLKHFSPEFVHEPVPASVGKSGGCASKLVSASVMEADRVFEGFSYMPSNDEAFESRYHQS</sequence>
<keyword evidence="5 8" id="KW-0547">Nucleotide-binding</keyword>
<evidence type="ECO:0000313" key="14">
    <source>
        <dbReference type="Proteomes" id="UP000678393"/>
    </source>
</evidence>
<proteinExistence type="inferred from homology"/>
<evidence type="ECO:0000256" key="2">
    <source>
        <dbReference type="ARBA" id="ARBA00022527"/>
    </source>
</evidence>
<gene>
    <name evidence="13" type="ORF">CUNI_LOCUS16559</name>
</gene>
<keyword evidence="7 8" id="KW-0067">ATP-binding</keyword>
<dbReference type="Pfam" id="PF00433">
    <property type="entry name" value="Pkinase_C"/>
    <property type="match status" value="1"/>
</dbReference>
<feature type="domain" description="AGC-kinase C-terminal" evidence="12">
    <location>
        <begin position="360"/>
        <end position="439"/>
    </location>
</feature>
<reference evidence="13" key="1">
    <citation type="submission" date="2021-04" db="EMBL/GenBank/DDBJ databases">
        <authorList>
            <consortium name="Molecular Ecology Group"/>
        </authorList>
    </citation>
    <scope>NUCLEOTIDE SEQUENCE</scope>
</reference>
<feature type="domain" description="Protein kinase" evidence="11">
    <location>
        <begin position="101"/>
        <end position="359"/>
    </location>
</feature>
<dbReference type="InterPro" id="IPR000719">
    <property type="entry name" value="Prot_kinase_dom"/>
</dbReference>
<accession>A0A8S3ZXG0</accession>
<evidence type="ECO:0000256" key="9">
    <source>
        <dbReference type="RuleBase" id="RU000304"/>
    </source>
</evidence>
<dbReference type="AlphaFoldDB" id="A0A8S3ZXG0"/>
<evidence type="ECO:0000259" key="11">
    <source>
        <dbReference type="PROSITE" id="PS50011"/>
    </source>
</evidence>
<dbReference type="SMART" id="SM00220">
    <property type="entry name" value="S_TKc"/>
    <property type="match status" value="1"/>
</dbReference>
<dbReference type="FunFam" id="1.10.510.10:FF:000065">
    <property type="entry name" value="Non-specific serine/threonine protein kinase"/>
    <property type="match status" value="1"/>
</dbReference>
<dbReference type="Proteomes" id="UP000678393">
    <property type="component" value="Unassembled WGS sequence"/>
</dbReference>
<evidence type="ECO:0000256" key="3">
    <source>
        <dbReference type="ARBA" id="ARBA00022553"/>
    </source>
</evidence>
<keyword evidence="3" id="KW-0597">Phosphoprotein</keyword>
<evidence type="ECO:0000256" key="1">
    <source>
        <dbReference type="ARBA" id="ARBA00009903"/>
    </source>
</evidence>